<sequence>MNPMMRYRGEPVEVRMRDGRVYRGVVDGDPPPGGFFLRSGFGRRFIPFAAVIFVFSFRFRRRIF</sequence>
<dbReference type="STRING" id="46224.B4102_2085"/>
<evidence type="ECO:0000313" key="1">
    <source>
        <dbReference type="EMBL" id="KYD11699.1"/>
    </source>
</evidence>
<gene>
    <name evidence="1" type="ORF">B4102_2085</name>
</gene>
<accession>A0A150LI66</accession>
<dbReference type="Proteomes" id="UP000075666">
    <property type="component" value="Unassembled WGS sequence"/>
</dbReference>
<comment type="caution">
    <text evidence="1">The sequence shown here is derived from an EMBL/GenBank/DDBJ whole genome shotgun (WGS) entry which is preliminary data.</text>
</comment>
<dbReference type="RefSeq" id="WP_066225776.1">
    <property type="nucleotide sequence ID" value="NZ_JARMRX010000022.1"/>
</dbReference>
<proteinExistence type="predicted"/>
<evidence type="ECO:0000313" key="2">
    <source>
        <dbReference type="Proteomes" id="UP000075666"/>
    </source>
</evidence>
<protein>
    <submittedName>
        <fullName evidence="1">Uncharacterized protein</fullName>
    </submittedName>
</protein>
<dbReference type="AlphaFoldDB" id="A0A150LI66"/>
<organism evidence="1 2">
    <name type="scientific">Heyndrickxia sporothermodurans</name>
    <dbReference type="NCBI Taxonomy" id="46224"/>
    <lineage>
        <taxon>Bacteria</taxon>
        <taxon>Bacillati</taxon>
        <taxon>Bacillota</taxon>
        <taxon>Bacilli</taxon>
        <taxon>Bacillales</taxon>
        <taxon>Bacillaceae</taxon>
        <taxon>Heyndrickxia</taxon>
    </lineage>
</organism>
<name>A0A150LI66_9BACI</name>
<dbReference type="EMBL" id="LQYN01000002">
    <property type="protein sequence ID" value="KYD11699.1"/>
    <property type="molecule type" value="Genomic_DNA"/>
</dbReference>
<dbReference type="GeneID" id="62500544"/>
<reference evidence="1 2" key="1">
    <citation type="submission" date="2016-01" db="EMBL/GenBank/DDBJ databases">
        <title>Genome Sequences of Twelve Sporeforming Bacillus Species Isolated from Foods.</title>
        <authorList>
            <person name="Berendsen E.M."/>
            <person name="Wells-Bennik M.H."/>
            <person name="Krawcyk A.O."/>
            <person name="De Jong A."/>
            <person name="Holsappel S."/>
            <person name="Eijlander R.T."/>
            <person name="Kuipers O.P."/>
        </authorList>
    </citation>
    <scope>NUCLEOTIDE SEQUENCE [LARGE SCALE GENOMIC DNA]</scope>
    <source>
        <strain evidence="1 2">B4102</strain>
    </source>
</reference>
<dbReference type="PATRIC" id="fig|46224.3.peg.1343"/>
<keyword evidence="2" id="KW-1185">Reference proteome</keyword>